<proteinExistence type="predicted"/>
<name>A0A6J7WYQ2_9CAUD</name>
<reference evidence="1" key="1">
    <citation type="submission" date="2020-05" db="EMBL/GenBank/DDBJ databases">
        <authorList>
            <person name="Chiriac C."/>
            <person name="Salcher M."/>
            <person name="Ghai R."/>
            <person name="Kavagutti S V."/>
        </authorList>
    </citation>
    <scope>NUCLEOTIDE SEQUENCE</scope>
</reference>
<protein>
    <recommendedName>
        <fullName evidence="2">Tail tube protein</fullName>
    </recommendedName>
</protein>
<sequence length="145" mass="15289">MGFYTGRTGSLSIAGGLPVAKIKDWSLDTTVELLSTNDISSAVNTFTPGVKGATGSATLLYYRLESGDSASYQQFTAMLGRIMKTGAIGTTDRVGMDLNVGGDARDDIQFYAYITNATVGVSTGELSTVQIQFTMDGDFVEVITA</sequence>
<evidence type="ECO:0000313" key="1">
    <source>
        <dbReference type="EMBL" id="CAB5223219.1"/>
    </source>
</evidence>
<dbReference type="EMBL" id="LR798321">
    <property type="protein sequence ID" value="CAB5223219.1"/>
    <property type="molecule type" value="Genomic_DNA"/>
</dbReference>
<evidence type="ECO:0008006" key="2">
    <source>
        <dbReference type="Google" id="ProtNLM"/>
    </source>
</evidence>
<organism evidence="1">
    <name type="scientific">uncultured Caudovirales phage</name>
    <dbReference type="NCBI Taxonomy" id="2100421"/>
    <lineage>
        <taxon>Viruses</taxon>
        <taxon>Duplodnaviria</taxon>
        <taxon>Heunggongvirae</taxon>
        <taxon>Uroviricota</taxon>
        <taxon>Caudoviricetes</taxon>
        <taxon>Peduoviridae</taxon>
        <taxon>Maltschvirus</taxon>
        <taxon>Maltschvirus maltsch</taxon>
    </lineage>
</organism>
<accession>A0A6J7WYQ2</accession>
<gene>
    <name evidence="1" type="ORF">UFOVP383_6</name>
</gene>